<dbReference type="Proteomes" id="UP001529085">
    <property type="component" value="Unassembled WGS sequence"/>
</dbReference>
<keyword evidence="2" id="KW-0472">Membrane</keyword>
<proteinExistence type="predicted"/>
<dbReference type="EMBL" id="JARSBN010000003">
    <property type="protein sequence ID" value="MDG4715495.1"/>
    <property type="molecule type" value="Genomic_DNA"/>
</dbReference>
<reference evidence="3 4" key="1">
    <citation type="submission" date="2023-03" db="EMBL/GenBank/DDBJ databases">
        <title>Strain YYF002 represents a novel species in the genus Winogradskyella isolated from seawater.</title>
        <authorList>
            <person name="Fu Z.-Y."/>
        </authorList>
    </citation>
    <scope>NUCLEOTIDE SEQUENCE [LARGE SCALE GENOMIC DNA]</scope>
    <source>
        <strain evidence="3 4">YYF002</strain>
    </source>
</reference>
<evidence type="ECO:0000313" key="3">
    <source>
        <dbReference type="EMBL" id="MDG4715495.1"/>
    </source>
</evidence>
<organism evidence="3 4">
    <name type="scientific">Winogradskyella marincola</name>
    <dbReference type="NCBI Taxonomy" id="3037795"/>
    <lineage>
        <taxon>Bacteria</taxon>
        <taxon>Pseudomonadati</taxon>
        <taxon>Bacteroidota</taxon>
        <taxon>Flavobacteriia</taxon>
        <taxon>Flavobacteriales</taxon>
        <taxon>Flavobacteriaceae</taxon>
        <taxon>Winogradskyella</taxon>
    </lineage>
</organism>
<keyword evidence="2" id="KW-0812">Transmembrane</keyword>
<evidence type="ECO:0000313" key="4">
    <source>
        <dbReference type="Proteomes" id="UP001529085"/>
    </source>
</evidence>
<evidence type="ECO:0008006" key="5">
    <source>
        <dbReference type="Google" id="ProtNLM"/>
    </source>
</evidence>
<gene>
    <name evidence="3" type="ORF">P7122_06420</name>
</gene>
<keyword evidence="2" id="KW-1133">Transmembrane helix</keyword>
<sequence>MGLGAGHVLDMINRMKQNRAQRPSNRDKFKQNNREGIYSSEVKKKPKFKTVSEEELLKIKEQIKANVQKQRKKEIKIFSIVFILIILIVFGFIKFLL</sequence>
<evidence type="ECO:0000256" key="1">
    <source>
        <dbReference type="SAM" id="MobiDB-lite"/>
    </source>
</evidence>
<keyword evidence="4" id="KW-1185">Reference proteome</keyword>
<accession>A0ABT6G0C1</accession>
<comment type="caution">
    <text evidence="3">The sequence shown here is derived from an EMBL/GenBank/DDBJ whole genome shotgun (WGS) entry which is preliminary data.</text>
</comment>
<feature type="compositionally biased region" description="Basic and acidic residues" evidence="1">
    <location>
        <begin position="24"/>
        <end position="33"/>
    </location>
</feature>
<protein>
    <recommendedName>
        <fullName evidence="5">Riboflavin synthase subunit beta</fullName>
    </recommendedName>
</protein>
<dbReference type="RefSeq" id="WP_278004951.1">
    <property type="nucleotide sequence ID" value="NZ_JARSBN010000003.1"/>
</dbReference>
<feature type="transmembrane region" description="Helical" evidence="2">
    <location>
        <begin position="77"/>
        <end position="96"/>
    </location>
</feature>
<evidence type="ECO:0000256" key="2">
    <source>
        <dbReference type="SAM" id="Phobius"/>
    </source>
</evidence>
<feature type="region of interest" description="Disordered" evidence="1">
    <location>
        <begin position="15"/>
        <end position="39"/>
    </location>
</feature>
<name>A0ABT6G0C1_9FLAO</name>